<dbReference type="HOGENOM" id="CLU_032227_3_0_1"/>
<dbReference type="PANTHER" id="PTHR37540:SF5">
    <property type="entry name" value="TRANSCRIPTION FACTOR DOMAIN-CONTAINING PROTEIN"/>
    <property type="match status" value="1"/>
</dbReference>
<feature type="region of interest" description="Disordered" evidence="1">
    <location>
        <begin position="1"/>
        <end position="124"/>
    </location>
</feature>
<dbReference type="AlphaFoldDB" id="A0A072PE44"/>
<dbReference type="EMBL" id="AMGV01000004">
    <property type="protein sequence ID" value="KEF57573.1"/>
    <property type="molecule type" value="Genomic_DNA"/>
</dbReference>
<comment type="caution">
    <text evidence="2">The sequence shown here is derived from an EMBL/GenBank/DDBJ whole genome shotgun (WGS) entry which is preliminary data.</text>
</comment>
<dbReference type="PANTHER" id="PTHR37540">
    <property type="entry name" value="TRANSCRIPTION FACTOR (ACR-2), PUTATIVE-RELATED-RELATED"/>
    <property type="match status" value="1"/>
</dbReference>
<feature type="region of interest" description="Disordered" evidence="1">
    <location>
        <begin position="329"/>
        <end position="359"/>
    </location>
</feature>
<dbReference type="RefSeq" id="XP_013260163.1">
    <property type="nucleotide sequence ID" value="XM_013404709.1"/>
</dbReference>
<accession>A0A072PE44</accession>
<feature type="compositionally biased region" description="Polar residues" evidence="1">
    <location>
        <begin position="1"/>
        <end position="16"/>
    </location>
</feature>
<evidence type="ECO:0008006" key="4">
    <source>
        <dbReference type="Google" id="ProtNLM"/>
    </source>
</evidence>
<protein>
    <recommendedName>
        <fullName evidence="4">Transcription factor domain-containing protein</fullName>
    </recommendedName>
</protein>
<evidence type="ECO:0000313" key="2">
    <source>
        <dbReference type="EMBL" id="KEF57573.1"/>
    </source>
</evidence>
<dbReference type="STRING" id="1182545.A0A072PE44"/>
<name>A0A072PE44_9EURO</name>
<feature type="compositionally biased region" description="Low complexity" evidence="1">
    <location>
        <begin position="47"/>
        <end position="63"/>
    </location>
</feature>
<evidence type="ECO:0000256" key="1">
    <source>
        <dbReference type="SAM" id="MobiDB-lite"/>
    </source>
</evidence>
<dbReference type="GeneID" id="25280416"/>
<evidence type="ECO:0000313" key="3">
    <source>
        <dbReference type="Proteomes" id="UP000027920"/>
    </source>
</evidence>
<dbReference type="InterPro" id="IPR021858">
    <property type="entry name" value="Fun_TF"/>
</dbReference>
<dbReference type="OrthoDB" id="4159781at2759"/>
<organism evidence="2 3">
    <name type="scientific">Exophiala aquamarina CBS 119918</name>
    <dbReference type="NCBI Taxonomy" id="1182545"/>
    <lineage>
        <taxon>Eukaryota</taxon>
        <taxon>Fungi</taxon>
        <taxon>Dikarya</taxon>
        <taxon>Ascomycota</taxon>
        <taxon>Pezizomycotina</taxon>
        <taxon>Eurotiomycetes</taxon>
        <taxon>Chaetothyriomycetidae</taxon>
        <taxon>Chaetothyriales</taxon>
        <taxon>Herpotrichiellaceae</taxon>
        <taxon>Exophiala</taxon>
    </lineage>
</organism>
<proteinExistence type="predicted"/>
<dbReference type="Proteomes" id="UP000027920">
    <property type="component" value="Unassembled WGS sequence"/>
</dbReference>
<reference evidence="2 3" key="1">
    <citation type="submission" date="2013-03" db="EMBL/GenBank/DDBJ databases">
        <title>The Genome Sequence of Exophiala aquamarina CBS 119918.</title>
        <authorList>
            <consortium name="The Broad Institute Genomics Platform"/>
            <person name="Cuomo C."/>
            <person name="de Hoog S."/>
            <person name="Gorbushina A."/>
            <person name="Walker B."/>
            <person name="Young S.K."/>
            <person name="Zeng Q."/>
            <person name="Gargeya S."/>
            <person name="Fitzgerald M."/>
            <person name="Haas B."/>
            <person name="Abouelleil A."/>
            <person name="Allen A.W."/>
            <person name="Alvarado L."/>
            <person name="Arachchi H.M."/>
            <person name="Berlin A.M."/>
            <person name="Chapman S.B."/>
            <person name="Gainer-Dewar J."/>
            <person name="Goldberg J."/>
            <person name="Griggs A."/>
            <person name="Gujja S."/>
            <person name="Hansen M."/>
            <person name="Howarth C."/>
            <person name="Imamovic A."/>
            <person name="Ireland A."/>
            <person name="Larimer J."/>
            <person name="McCowan C."/>
            <person name="Murphy C."/>
            <person name="Pearson M."/>
            <person name="Poon T.W."/>
            <person name="Priest M."/>
            <person name="Roberts A."/>
            <person name="Saif S."/>
            <person name="Shea T."/>
            <person name="Sisk P."/>
            <person name="Sykes S."/>
            <person name="Wortman J."/>
            <person name="Nusbaum C."/>
            <person name="Birren B."/>
        </authorList>
    </citation>
    <scope>NUCLEOTIDE SEQUENCE [LARGE SCALE GENOMIC DNA]</scope>
    <source>
        <strain evidence="2 3">CBS 119918</strain>
    </source>
</reference>
<gene>
    <name evidence="2" type="ORF">A1O9_05491</name>
</gene>
<keyword evidence="3" id="KW-1185">Reference proteome</keyword>
<feature type="compositionally biased region" description="Low complexity" evidence="1">
    <location>
        <begin position="108"/>
        <end position="123"/>
    </location>
</feature>
<dbReference type="VEuPathDB" id="FungiDB:A1O9_05491"/>
<sequence>MISSNYDNNIKNNDSAGSGGRVSDDPGLHSTHCIATDQTGKQRVMVASSTATSRGSTSSTGGRQPLRFIIMTDHVKQEKKQPRHRLRRERKGEQQQPSKKATAEAHSNSHSTSTSISTSTSQSDGVCRRHYYRTTDEISPDICRIGNPGAEDLNSFPIENSRTVTIAVDFVIKHMMPGRSKSSSHQDQIPTILLPFLQLGMQHEYLFESIVALALSYRDSDVYDRGHGETRLTAEIAYHYGRAMACLRKLLASPKTAHVDDAAIMTTIFLADLATKYGTSAEVTAHAAALQNMIISRGGLDNLGQEGLLKSMIEYVSAVGDLPGVSKDGDIPKFESSDSAISRTGLPPESSDTLPSSLEYPTHPYPPEVCAIIANLPQGFRELALNGHLSVEVTALIGLTQRQLFSSNGDKLIQLKDYCPATIIMHAKRYLSISQRLTESIVCLSVMLVSMRSFCYRFSPQKYLFPKKLLLLARERGAGEASREQQEHFVWTVLLTAEACQCQPLVKYTVPLMEQIFGPTARNEARSEEWLGDWAQLRGVMQKFLWGRDLVYQWRDRWEAEMRWLKKTKATM</sequence>
<dbReference type="Pfam" id="PF11951">
    <property type="entry name" value="Fungal_trans_2"/>
    <property type="match status" value="1"/>
</dbReference>